<name>A0ABU6R2R2_9FABA</name>
<keyword evidence="2" id="KW-1185">Reference proteome</keyword>
<protein>
    <submittedName>
        <fullName evidence="1">Uncharacterized protein</fullName>
    </submittedName>
</protein>
<dbReference type="Proteomes" id="UP001341840">
    <property type="component" value="Unassembled WGS sequence"/>
</dbReference>
<reference evidence="1 2" key="1">
    <citation type="journal article" date="2023" name="Plants (Basel)">
        <title>Bridging the Gap: Combining Genomics and Transcriptomics Approaches to Understand Stylosanthes scabra, an Orphan Legume from the Brazilian Caatinga.</title>
        <authorList>
            <person name="Ferreira-Neto J.R.C."/>
            <person name="da Silva M.D."/>
            <person name="Binneck E."/>
            <person name="de Melo N.F."/>
            <person name="da Silva R.H."/>
            <person name="de Melo A.L.T.M."/>
            <person name="Pandolfi V."/>
            <person name="Bustamante F.O."/>
            <person name="Brasileiro-Vidal A.C."/>
            <person name="Benko-Iseppon A.M."/>
        </authorList>
    </citation>
    <scope>NUCLEOTIDE SEQUENCE [LARGE SCALE GENOMIC DNA]</scope>
    <source>
        <tissue evidence="1">Leaves</tissue>
    </source>
</reference>
<evidence type="ECO:0000313" key="2">
    <source>
        <dbReference type="Proteomes" id="UP001341840"/>
    </source>
</evidence>
<accession>A0ABU6R2R2</accession>
<feature type="non-terminal residue" evidence="1">
    <location>
        <position position="91"/>
    </location>
</feature>
<organism evidence="1 2">
    <name type="scientific">Stylosanthes scabra</name>
    <dbReference type="NCBI Taxonomy" id="79078"/>
    <lineage>
        <taxon>Eukaryota</taxon>
        <taxon>Viridiplantae</taxon>
        <taxon>Streptophyta</taxon>
        <taxon>Embryophyta</taxon>
        <taxon>Tracheophyta</taxon>
        <taxon>Spermatophyta</taxon>
        <taxon>Magnoliopsida</taxon>
        <taxon>eudicotyledons</taxon>
        <taxon>Gunneridae</taxon>
        <taxon>Pentapetalae</taxon>
        <taxon>rosids</taxon>
        <taxon>fabids</taxon>
        <taxon>Fabales</taxon>
        <taxon>Fabaceae</taxon>
        <taxon>Papilionoideae</taxon>
        <taxon>50 kb inversion clade</taxon>
        <taxon>dalbergioids sensu lato</taxon>
        <taxon>Dalbergieae</taxon>
        <taxon>Pterocarpus clade</taxon>
        <taxon>Stylosanthes</taxon>
    </lineage>
</organism>
<sequence>MILTQTLTIPVGGITRISLGEETKDSKDNTTINLPKIFRDSNHSLHLHLLKNNQVILKKPSQRWLSTLTHSWMKQEQISRIRKLQLGIWKS</sequence>
<evidence type="ECO:0000313" key="1">
    <source>
        <dbReference type="EMBL" id="MED6117870.1"/>
    </source>
</evidence>
<dbReference type="EMBL" id="JASCZI010009825">
    <property type="protein sequence ID" value="MED6117870.1"/>
    <property type="molecule type" value="Genomic_DNA"/>
</dbReference>
<gene>
    <name evidence="1" type="ORF">PIB30_113970</name>
</gene>
<comment type="caution">
    <text evidence="1">The sequence shown here is derived from an EMBL/GenBank/DDBJ whole genome shotgun (WGS) entry which is preliminary data.</text>
</comment>
<proteinExistence type="predicted"/>